<evidence type="ECO:0000256" key="6">
    <source>
        <dbReference type="ARBA" id="ARBA00023136"/>
    </source>
</evidence>
<keyword evidence="3 7" id="KW-0812">Transmembrane</keyword>
<name>B6JVE9_SCHJY</name>
<evidence type="ECO:0000313" key="11">
    <source>
        <dbReference type="JaponicusDB" id="SJAG_00357"/>
    </source>
</evidence>
<evidence type="ECO:0000313" key="10">
    <source>
        <dbReference type="EMBL" id="EEB05350.1"/>
    </source>
</evidence>
<dbReference type="GO" id="GO:0007030">
    <property type="term" value="P:Golgi organization"/>
    <property type="evidence" value="ECO:0000318"/>
    <property type="project" value="GO_Central"/>
</dbReference>
<dbReference type="HOGENOM" id="CLU_066963_3_0_1"/>
<evidence type="ECO:0000256" key="8">
    <source>
        <dbReference type="SAM" id="SignalP"/>
    </source>
</evidence>
<evidence type="ECO:0000256" key="5">
    <source>
        <dbReference type="ARBA" id="ARBA00022989"/>
    </source>
</evidence>
<feature type="signal peptide" evidence="8">
    <location>
        <begin position="1"/>
        <end position="17"/>
    </location>
</feature>
<evidence type="ECO:0000256" key="3">
    <source>
        <dbReference type="ARBA" id="ARBA00022692"/>
    </source>
</evidence>
<evidence type="ECO:0000256" key="7">
    <source>
        <dbReference type="SAM" id="Phobius"/>
    </source>
</evidence>
<dbReference type="VEuPathDB" id="FungiDB:SJAG_00357"/>
<accession>B6JVE9</accession>
<evidence type="ECO:0000256" key="2">
    <source>
        <dbReference type="ARBA" id="ARBA00007104"/>
    </source>
</evidence>
<dbReference type="JaponicusDB" id="SJAG_00357">
    <property type="gene designation" value="erv25"/>
</dbReference>
<gene>
    <name evidence="11" type="primary">erv25</name>
    <name evidence="10" type="ORF">SJAG_00357</name>
</gene>
<evidence type="ECO:0000313" key="12">
    <source>
        <dbReference type="Proteomes" id="UP000001744"/>
    </source>
</evidence>
<dbReference type="GO" id="GO:0005783">
    <property type="term" value="C:endoplasmic reticulum"/>
    <property type="evidence" value="ECO:0000318"/>
    <property type="project" value="GO_Central"/>
</dbReference>
<dbReference type="Pfam" id="PF01105">
    <property type="entry name" value="EMP24_GP25L"/>
    <property type="match status" value="1"/>
</dbReference>
<dbReference type="AlphaFoldDB" id="B6JVE9"/>
<evidence type="ECO:0000256" key="1">
    <source>
        <dbReference type="ARBA" id="ARBA00004479"/>
    </source>
</evidence>
<dbReference type="RefSeq" id="XP_002171643.1">
    <property type="nucleotide sequence ID" value="XM_002171607.2"/>
</dbReference>
<evidence type="ECO:0000259" key="9">
    <source>
        <dbReference type="SMART" id="SM01190"/>
    </source>
</evidence>
<comment type="subcellular location">
    <subcellularLocation>
        <location evidence="1">Membrane</location>
        <topology evidence="1">Single-pass type I membrane protein</topology>
    </subcellularLocation>
</comment>
<feature type="transmembrane region" description="Helical" evidence="7">
    <location>
        <begin position="182"/>
        <end position="201"/>
    </location>
</feature>
<comment type="similarity">
    <text evidence="2">Belongs to the EMP24/GP25L family.</text>
</comment>
<dbReference type="SMART" id="SM01190">
    <property type="entry name" value="EMP24_GP25L"/>
    <property type="match status" value="1"/>
</dbReference>
<keyword evidence="5 7" id="KW-1133">Transmembrane helix</keyword>
<keyword evidence="6 7" id="KW-0472">Membrane</keyword>
<dbReference type="GO" id="GO:0006886">
    <property type="term" value="P:intracellular protein transport"/>
    <property type="evidence" value="ECO:0000318"/>
    <property type="project" value="GO_Central"/>
</dbReference>
<dbReference type="GO" id="GO:0030134">
    <property type="term" value="C:COPII-coated ER to Golgi transport vesicle"/>
    <property type="evidence" value="ECO:0000318"/>
    <property type="project" value="GO_Central"/>
</dbReference>
<keyword evidence="4 8" id="KW-0732">Signal</keyword>
<dbReference type="GeneID" id="7049504"/>
<dbReference type="GO" id="GO:0005794">
    <property type="term" value="C:Golgi apparatus"/>
    <property type="evidence" value="ECO:0000318"/>
    <property type="project" value="GO_Central"/>
</dbReference>
<dbReference type="eggNOG" id="KOG1691">
    <property type="taxonomic scope" value="Eukaryota"/>
</dbReference>
<evidence type="ECO:0000256" key="4">
    <source>
        <dbReference type="ARBA" id="ARBA00022729"/>
    </source>
</evidence>
<dbReference type="GO" id="GO:0005793">
    <property type="term" value="C:endoplasmic reticulum-Golgi intermediate compartment"/>
    <property type="evidence" value="ECO:0000318"/>
    <property type="project" value="GO_Central"/>
</dbReference>
<dbReference type="EMBL" id="KE651166">
    <property type="protein sequence ID" value="EEB05350.1"/>
    <property type="molecule type" value="Genomic_DNA"/>
</dbReference>
<sequence length="212" mass="23845">MKFGWCLVGLLFAVAQAISFEVVAKENPEPFCVREFVTESSSVLVGIISSGNLGDGQKLDMVITDNEGNTLSSTKNIVNEKNVAFDVRGPVGLNLCFTNQLTEGSLASPSKKRMVRLDFNVGADADDYSALQKNRNLEPVEAELHRAKDLVKEVRGRMDYQQQREMRFRDTNESTNSRVKNFAFLTTSAFVVLVGWQLLYLRSFFQRKHLIP</sequence>
<organism evidence="10 12">
    <name type="scientific">Schizosaccharomyces japonicus (strain yFS275 / FY16936)</name>
    <name type="common">Fission yeast</name>
    <dbReference type="NCBI Taxonomy" id="402676"/>
    <lineage>
        <taxon>Eukaryota</taxon>
        <taxon>Fungi</taxon>
        <taxon>Dikarya</taxon>
        <taxon>Ascomycota</taxon>
        <taxon>Taphrinomycotina</taxon>
        <taxon>Schizosaccharomycetes</taxon>
        <taxon>Schizosaccharomycetales</taxon>
        <taxon>Schizosaccharomycetaceae</taxon>
        <taxon>Schizosaccharomyces</taxon>
    </lineage>
</organism>
<dbReference type="InterPro" id="IPR015720">
    <property type="entry name" value="Emp24-like"/>
</dbReference>
<keyword evidence="12" id="KW-1185">Reference proteome</keyword>
<dbReference type="PANTHER" id="PTHR22811">
    <property type="entry name" value="TRANSMEMBRANE EMP24 DOMAIN-CONTAINING PROTEIN"/>
    <property type="match status" value="1"/>
</dbReference>
<proteinExistence type="inferred from homology"/>
<dbReference type="GO" id="GO:0016020">
    <property type="term" value="C:membrane"/>
    <property type="evidence" value="ECO:0007669"/>
    <property type="project" value="UniProtKB-SubCell"/>
</dbReference>
<dbReference type="OrthoDB" id="759142at2759"/>
<reference evidence="10 12" key="1">
    <citation type="journal article" date="2011" name="Science">
        <title>Comparative functional genomics of the fission yeasts.</title>
        <authorList>
            <person name="Rhind N."/>
            <person name="Chen Z."/>
            <person name="Yassour M."/>
            <person name="Thompson D.A."/>
            <person name="Haas B.J."/>
            <person name="Habib N."/>
            <person name="Wapinski I."/>
            <person name="Roy S."/>
            <person name="Lin M.F."/>
            <person name="Heiman D.I."/>
            <person name="Young S.K."/>
            <person name="Furuya K."/>
            <person name="Guo Y."/>
            <person name="Pidoux A."/>
            <person name="Chen H.M."/>
            <person name="Robbertse B."/>
            <person name="Goldberg J.M."/>
            <person name="Aoki K."/>
            <person name="Bayne E.H."/>
            <person name="Berlin A.M."/>
            <person name="Desjardins C.A."/>
            <person name="Dobbs E."/>
            <person name="Dukaj L."/>
            <person name="Fan L."/>
            <person name="FitzGerald M.G."/>
            <person name="French C."/>
            <person name="Gujja S."/>
            <person name="Hansen K."/>
            <person name="Keifenheim D."/>
            <person name="Levin J.Z."/>
            <person name="Mosher R.A."/>
            <person name="Mueller C.A."/>
            <person name="Pfiffner J."/>
            <person name="Priest M."/>
            <person name="Russ C."/>
            <person name="Smialowska A."/>
            <person name="Swoboda P."/>
            <person name="Sykes S.M."/>
            <person name="Vaughn M."/>
            <person name="Vengrova S."/>
            <person name="Yoder R."/>
            <person name="Zeng Q."/>
            <person name="Allshire R."/>
            <person name="Baulcombe D."/>
            <person name="Birren B.W."/>
            <person name="Brown W."/>
            <person name="Ekwall K."/>
            <person name="Kellis M."/>
            <person name="Leatherwood J."/>
            <person name="Levin H."/>
            <person name="Margalit H."/>
            <person name="Martienssen R."/>
            <person name="Nieduszynski C.A."/>
            <person name="Spatafora J.W."/>
            <person name="Friedman N."/>
            <person name="Dalgaard J.Z."/>
            <person name="Baumann P."/>
            <person name="Niki H."/>
            <person name="Regev A."/>
            <person name="Nusbaum C."/>
        </authorList>
    </citation>
    <scope>NUCLEOTIDE SEQUENCE [LARGE SCALE GENOMIC DNA]</scope>
    <source>
        <strain evidence="12">yFS275 / FY16936</strain>
    </source>
</reference>
<dbReference type="STRING" id="402676.B6JVE9"/>
<dbReference type="GO" id="GO:0006888">
    <property type="term" value="P:endoplasmic reticulum to Golgi vesicle-mediated transport"/>
    <property type="evidence" value="ECO:0000318"/>
    <property type="project" value="GO_Central"/>
</dbReference>
<protein>
    <submittedName>
        <fullName evidence="10">COPII-coated vesicle component Erv25</fullName>
    </submittedName>
</protein>
<dbReference type="InterPro" id="IPR009038">
    <property type="entry name" value="GOLD_dom"/>
</dbReference>
<dbReference type="OMA" id="MAIRGIF"/>
<feature type="chain" id="PRO_5002844909" evidence="8">
    <location>
        <begin position="18"/>
        <end position="212"/>
    </location>
</feature>
<feature type="domain" description="GOLD" evidence="9">
    <location>
        <begin position="17"/>
        <end position="206"/>
    </location>
</feature>
<dbReference type="Proteomes" id="UP000001744">
    <property type="component" value="Unassembled WGS sequence"/>
</dbReference>